<feature type="DNA-binding region" description="H-T-H motif" evidence="5">
    <location>
        <begin position="37"/>
        <end position="56"/>
    </location>
</feature>
<dbReference type="PANTHER" id="PTHR30055:SF234">
    <property type="entry name" value="HTH-TYPE TRANSCRIPTIONAL REGULATOR BETI"/>
    <property type="match status" value="1"/>
</dbReference>
<dbReference type="InterPro" id="IPR036271">
    <property type="entry name" value="Tet_transcr_reg_TetR-rel_C_sf"/>
</dbReference>
<dbReference type="PROSITE" id="PS50977">
    <property type="entry name" value="HTH_TETR_2"/>
    <property type="match status" value="1"/>
</dbReference>
<dbReference type="InterPro" id="IPR050109">
    <property type="entry name" value="HTH-type_TetR-like_transc_reg"/>
</dbReference>
<evidence type="ECO:0000259" key="6">
    <source>
        <dbReference type="PROSITE" id="PS50977"/>
    </source>
</evidence>
<keyword evidence="1" id="KW-0678">Repressor</keyword>
<dbReference type="InterPro" id="IPR009057">
    <property type="entry name" value="Homeodomain-like_sf"/>
</dbReference>
<evidence type="ECO:0000313" key="8">
    <source>
        <dbReference type="Proteomes" id="UP001501074"/>
    </source>
</evidence>
<dbReference type="Pfam" id="PF13977">
    <property type="entry name" value="TetR_C_6"/>
    <property type="match status" value="1"/>
</dbReference>
<organism evidence="7 8">
    <name type="scientific">Kineosporia mesophila</name>
    <dbReference type="NCBI Taxonomy" id="566012"/>
    <lineage>
        <taxon>Bacteria</taxon>
        <taxon>Bacillati</taxon>
        <taxon>Actinomycetota</taxon>
        <taxon>Actinomycetes</taxon>
        <taxon>Kineosporiales</taxon>
        <taxon>Kineosporiaceae</taxon>
        <taxon>Kineosporia</taxon>
    </lineage>
</organism>
<evidence type="ECO:0000313" key="7">
    <source>
        <dbReference type="EMBL" id="GAA3638731.1"/>
    </source>
</evidence>
<keyword evidence="3 5" id="KW-0238">DNA-binding</keyword>
<dbReference type="Gene3D" id="1.10.357.10">
    <property type="entry name" value="Tetracycline Repressor, domain 2"/>
    <property type="match status" value="1"/>
</dbReference>
<dbReference type="SUPFAM" id="SSF46689">
    <property type="entry name" value="Homeodomain-like"/>
    <property type="match status" value="1"/>
</dbReference>
<proteinExistence type="predicted"/>
<dbReference type="Proteomes" id="UP001501074">
    <property type="component" value="Unassembled WGS sequence"/>
</dbReference>
<evidence type="ECO:0000256" key="4">
    <source>
        <dbReference type="ARBA" id="ARBA00023163"/>
    </source>
</evidence>
<evidence type="ECO:0000256" key="1">
    <source>
        <dbReference type="ARBA" id="ARBA00022491"/>
    </source>
</evidence>
<protein>
    <submittedName>
        <fullName evidence="7">TetR/AcrR family transcriptional regulator</fullName>
    </submittedName>
</protein>
<dbReference type="PRINTS" id="PR00455">
    <property type="entry name" value="HTHTETR"/>
</dbReference>
<sequence>MTPQTARNRYPKGAARREAILVIALQCFADLGYHGTSMREVARRADLSQAGLLHYFPSKEDLFLAVLRERQQIDTRDYRGDQDAVGSLIQAVRRNATIPGLVQLYMHLLDVAADSAPTRDHFEKRYDFARSLIGSHIRDAQHEGTVRADLDPAVAAQSLIAVADGMQVQWLLDDTQEMPQPIELVWRLMQNRN</sequence>
<keyword evidence="2" id="KW-0805">Transcription regulation</keyword>
<evidence type="ECO:0000256" key="3">
    <source>
        <dbReference type="ARBA" id="ARBA00023125"/>
    </source>
</evidence>
<dbReference type="EMBL" id="BAAAZO010000012">
    <property type="protein sequence ID" value="GAA3638731.1"/>
    <property type="molecule type" value="Genomic_DNA"/>
</dbReference>
<keyword evidence="8" id="KW-1185">Reference proteome</keyword>
<keyword evidence="4" id="KW-0804">Transcription</keyword>
<dbReference type="InterPro" id="IPR001647">
    <property type="entry name" value="HTH_TetR"/>
</dbReference>
<dbReference type="Gene3D" id="1.10.10.60">
    <property type="entry name" value="Homeodomain-like"/>
    <property type="match status" value="1"/>
</dbReference>
<comment type="caution">
    <text evidence="7">The sequence shown here is derived from an EMBL/GenBank/DDBJ whole genome shotgun (WGS) entry which is preliminary data.</text>
</comment>
<gene>
    <name evidence="7" type="ORF">GCM10022223_67220</name>
</gene>
<evidence type="ECO:0000256" key="2">
    <source>
        <dbReference type="ARBA" id="ARBA00023015"/>
    </source>
</evidence>
<dbReference type="SUPFAM" id="SSF48498">
    <property type="entry name" value="Tetracyclin repressor-like, C-terminal domain"/>
    <property type="match status" value="1"/>
</dbReference>
<dbReference type="RefSeq" id="WP_345718890.1">
    <property type="nucleotide sequence ID" value="NZ_BAAAZO010000012.1"/>
</dbReference>
<name>A0ABP7AR72_9ACTN</name>
<dbReference type="PANTHER" id="PTHR30055">
    <property type="entry name" value="HTH-TYPE TRANSCRIPTIONAL REGULATOR RUTR"/>
    <property type="match status" value="1"/>
</dbReference>
<feature type="domain" description="HTH tetR-type" evidence="6">
    <location>
        <begin position="14"/>
        <end position="74"/>
    </location>
</feature>
<evidence type="ECO:0000256" key="5">
    <source>
        <dbReference type="PROSITE-ProRule" id="PRU00335"/>
    </source>
</evidence>
<accession>A0ABP7AR72</accession>
<reference evidence="8" key="1">
    <citation type="journal article" date="2019" name="Int. J. Syst. Evol. Microbiol.">
        <title>The Global Catalogue of Microorganisms (GCM) 10K type strain sequencing project: providing services to taxonomists for standard genome sequencing and annotation.</title>
        <authorList>
            <consortium name="The Broad Institute Genomics Platform"/>
            <consortium name="The Broad Institute Genome Sequencing Center for Infectious Disease"/>
            <person name="Wu L."/>
            <person name="Ma J."/>
        </authorList>
    </citation>
    <scope>NUCLEOTIDE SEQUENCE [LARGE SCALE GENOMIC DNA]</scope>
    <source>
        <strain evidence="8">JCM 16902</strain>
    </source>
</reference>
<dbReference type="InterPro" id="IPR039538">
    <property type="entry name" value="BetI_C"/>
</dbReference>
<dbReference type="Pfam" id="PF00440">
    <property type="entry name" value="TetR_N"/>
    <property type="match status" value="1"/>
</dbReference>